<evidence type="ECO:0000259" key="9">
    <source>
        <dbReference type="Pfam" id="PF13614"/>
    </source>
</evidence>
<dbReference type="GO" id="GO:0005886">
    <property type="term" value="C:plasma membrane"/>
    <property type="evidence" value="ECO:0007669"/>
    <property type="project" value="TreeGrafter"/>
</dbReference>
<evidence type="ECO:0000256" key="6">
    <source>
        <dbReference type="ARBA" id="ARBA00022840"/>
    </source>
</evidence>
<dbReference type="InterPro" id="IPR027417">
    <property type="entry name" value="P-loop_NTPase"/>
</dbReference>
<evidence type="ECO:0000313" key="10">
    <source>
        <dbReference type="EMBL" id="GAU08918.1"/>
    </source>
</evidence>
<dbReference type="EC" id="2.7.10.2" evidence="2"/>
<dbReference type="Gene3D" id="3.40.50.300">
    <property type="entry name" value="P-loop containing nucleotide triphosphate hydrolases"/>
    <property type="match status" value="1"/>
</dbReference>
<organism evidence="10 11">
    <name type="scientific">Desulfoplanes formicivorans</name>
    <dbReference type="NCBI Taxonomy" id="1592317"/>
    <lineage>
        <taxon>Bacteria</taxon>
        <taxon>Pseudomonadati</taxon>
        <taxon>Thermodesulfobacteriota</taxon>
        <taxon>Desulfovibrionia</taxon>
        <taxon>Desulfovibrionales</taxon>
        <taxon>Desulfoplanaceae</taxon>
        <taxon>Desulfoplanes</taxon>
    </lineage>
</organism>
<evidence type="ECO:0000313" key="11">
    <source>
        <dbReference type="Proteomes" id="UP000095200"/>
    </source>
</evidence>
<evidence type="ECO:0000256" key="7">
    <source>
        <dbReference type="ARBA" id="ARBA00023137"/>
    </source>
</evidence>
<dbReference type="PANTHER" id="PTHR32309">
    <property type="entry name" value="TYROSINE-PROTEIN KINASE"/>
    <property type="match status" value="1"/>
</dbReference>
<protein>
    <recommendedName>
        <fullName evidence="2">non-specific protein-tyrosine kinase</fullName>
        <ecNumber evidence="2">2.7.10.2</ecNumber>
    </recommendedName>
</protein>
<evidence type="ECO:0000256" key="5">
    <source>
        <dbReference type="ARBA" id="ARBA00022777"/>
    </source>
</evidence>
<evidence type="ECO:0000256" key="3">
    <source>
        <dbReference type="ARBA" id="ARBA00022679"/>
    </source>
</evidence>
<dbReference type="NCBIfam" id="TIGR01007">
    <property type="entry name" value="eps_fam"/>
    <property type="match status" value="1"/>
</dbReference>
<dbReference type="EMBL" id="BDFE01000016">
    <property type="protein sequence ID" value="GAU08918.1"/>
    <property type="molecule type" value="Genomic_DNA"/>
</dbReference>
<reference evidence="11" key="1">
    <citation type="submission" date="2016-06" db="EMBL/GenBank/DDBJ databases">
        <title>Draft genome sequence of Desulfoplanes formicivorans strain Pf12B.</title>
        <authorList>
            <person name="Watanabe M."/>
            <person name="Kojima H."/>
            <person name="Fukui M."/>
        </authorList>
    </citation>
    <scope>NUCLEOTIDE SEQUENCE [LARGE SCALE GENOMIC DNA]</scope>
    <source>
        <strain evidence="11">Pf12B</strain>
    </source>
</reference>
<dbReference type="STRING" id="1592317.DPF_1637"/>
<dbReference type="InterPro" id="IPR005702">
    <property type="entry name" value="Wzc-like_C"/>
</dbReference>
<evidence type="ECO:0000256" key="4">
    <source>
        <dbReference type="ARBA" id="ARBA00022741"/>
    </source>
</evidence>
<sequence>MSKIAKALEKAHQNQTSSEFLNASAYQDKAPSIQQKPIVYTKTRIHSLSSRDLEKFRIMTAIEDPDITDYYSLLRTQVMSRTRGRNQNALMVTSSIPREGKTTTAINLALSIARHAVQTSLLVDMDLRNPDISTYLGLDQRHGLTDYLINDISLDTLLVHPEGMENIVVLPAGKRSRESTELLSAPKMNSLVHELKTRYTDRYVIFDCPSLVNNPDALLFSSYVDAIILVVEEGNASKDKIKKALEMLNGKDVVGLVMNKAS</sequence>
<comment type="similarity">
    <text evidence="1">Belongs to the CpsD/CapB family.</text>
</comment>
<keyword evidence="11" id="KW-1185">Reference proteome</keyword>
<feature type="domain" description="AAA" evidence="9">
    <location>
        <begin position="100"/>
        <end position="232"/>
    </location>
</feature>
<dbReference type="GO" id="GO:0004715">
    <property type="term" value="F:non-membrane spanning protein tyrosine kinase activity"/>
    <property type="evidence" value="ECO:0007669"/>
    <property type="project" value="UniProtKB-EC"/>
</dbReference>
<dbReference type="Pfam" id="PF13614">
    <property type="entry name" value="AAA_31"/>
    <property type="match status" value="1"/>
</dbReference>
<dbReference type="InterPro" id="IPR025669">
    <property type="entry name" value="AAA_dom"/>
</dbReference>
<comment type="caution">
    <text evidence="10">The sequence shown here is derived from an EMBL/GenBank/DDBJ whole genome shotgun (WGS) entry which is preliminary data.</text>
</comment>
<dbReference type="RefSeq" id="WP_069858940.1">
    <property type="nucleotide sequence ID" value="NZ_BDFE01000016.1"/>
</dbReference>
<dbReference type="PANTHER" id="PTHR32309:SF13">
    <property type="entry name" value="FERRIC ENTEROBACTIN TRANSPORT PROTEIN FEPE"/>
    <property type="match status" value="1"/>
</dbReference>
<dbReference type="CDD" id="cd05387">
    <property type="entry name" value="BY-kinase"/>
    <property type="match status" value="1"/>
</dbReference>
<keyword evidence="5" id="KW-0418">Kinase</keyword>
<dbReference type="GO" id="GO:0005524">
    <property type="term" value="F:ATP binding"/>
    <property type="evidence" value="ECO:0007669"/>
    <property type="project" value="UniProtKB-KW"/>
</dbReference>
<keyword evidence="4" id="KW-0547">Nucleotide-binding</keyword>
<dbReference type="AlphaFoldDB" id="A0A194AHW6"/>
<dbReference type="Proteomes" id="UP000095200">
    <property type="component" value="Unassembled WGS sequence"/>
</dbReference>
<evidence type="ECO:0000256" key="1">
    <source>
        <dbReference type="ARBA" id="ARBA00007316"/>
    </source>
</evidence>
<accession>A0A194AHW6</accession>
<dbReference type="OrthoDB" id="9812433at2"/>
<name>A0A194AHW6_9BACT</name>
<keyword evidence="6" id="KW-0067">ATP-binding</keyword>
<proteinExistence type="inferred from homology"/>
<dbReference type="SUPFAM" id="SSF52540">
    <property type="entry name" value="P-loop containing nucleoside triphosphate hydrolases"/>
    <property type="match status" value="1"/>
</dbReference>
<keyword evidence="3" id="KW-0808">Transferase</keyword>
<gene>
    <name evidence="10" type="ORF">DPF_1637</name>
</gene>
<comment type="catalytic activity">
    <reaction evidence="8">
        <text>L-tyrosyl-[protein] + ATP = O-phospho-L-tyrosyl-[protein] + ADP + H(+)</text>
        <dbReference type="Rhea" id="RHEA:10596"/>
        <dbReference type="Rhea" id="RHEA-COMP:10136"/>
        <dbReference type="Rhea" id="RHEA-COMP:20101"/>
        <dbReference type="ChEBI" id="CHEBI:15378"/>
        <dbReference type="ChEBI" id="CHEBI:30616"/>
        <dbReference type="ChEBI" id="CHEBI:46858"/>
        <dbReference type="ChEBI" id="CHEBI:61978"/>
        <dbReference type="ChEBI" id="CHEBI:456216"/>
        <dbReference type="EC" id="2.7.10.2"/>
    </reaction>
</comment>
<evidence type="ECO:0000256" key="2">
    <source>
        <dbReference type="ARBA" id="ARBA00011903"/>
    </source>
</evidence>
<dbReference type="InterPro" id="IPR050445">
    <property type="entry name" value="Bact_polysacc_biosynth/exp"/>
</dbReference>
<keyword evidence="7" id="KW-0829">Tyrosine-protein kinase</keyword>
<evidence type="ECO:0000256" key="8">
    <source>
        <dbReference type="ARBA" id="ARBA00051245"/>
    </source>
</evidence>